<dbReference type="EMBL" id="CP016397">
    <property type="protein sequence ID" value="ASQ47315.1"/>
    <property type="molecule type" value="Genomic_DNA"/>
</dbReference>
<name>A0A222P6B6_9GAMM</name>
<sequence length="58" mass="6634">MYVEQSSFAGMDRSQGFGELLDSIPTKVIISDLEKTLREYEHELGLKLNIKKSKTLMN</sequence>
<protein>
    <submittedName>
        <fullName evidence="1">Uncharacterized protein</fullName>
    </submittedName>
</protein>
<organism evidence="1 2">
    <name type="scientific">Legionella clemsonensis</name>
    <dbReference type="NCBI Taxonomy" id="1867846"/>
    <lineage>
        <taxon>Bacteria</taxon>
        <taxon>Pseudomonadati</taxon>
        <taxon>Pseudomonadota</taxon>
        <taxon>Gammaproteobacteria</taxon>
        <taxon>Legionellales</taxon>
        <taxon>Legionellaceae</taxon>
        <taxon>Legionella</taxon>
    </lineage>
</organism>
<gene>
    <name evidence="1" type="ORF">clem_13945</name>
</gene>
<dbReference type="KEGG" id="lcd:clem_13945"/>
<dbReference type="RefSeq" id="WP_232505499.1">
    <property type="nucleotide sequence ID" value="NZ_CP016397.1"/>
</dbReference>
<accession>A0A222P6B6</accession>
<dbReference type="Proteomes" id="UP000201728">
    <property type="component" value="Chromosome"/>
</dbReference>
<keyword evidence="2" id="KW-1185">Reference proteome</keyword>
<reference evidence="2" key="1">
    <citation type="submission" date="2016-07" db="EMBL/GenBank/DDBJ databases">
        <authorList>
            <person name="Florea S."/>
            <person name="Webb J.S."/>
            <person name="Jaromczyk J."/>
            <person name="Schardl C.L."/>
        </authorList>
    </citation>
    <scope>NUCLEOTIDE SEQUENCE [LARGE SCALE GENOMIC DNA]</scope>
    <source>
        <strain evidence="2">CDC-D5610</strain>
    </source>
</reference>
<evidence type="ECO:0000313" key="1">
    <source>
        <dbReference type="EMBL" id="ASQ47315.1"/>
    </source>
</evidence>
<evidence type="ECO:0000313" key="2">
    <source>
        <dbReference type="Proteomes" id="UP000201728"/>
    </source>
</evidence>
<dbReference type="AlphaFoldDB" id="A0A222P6B6"/>
<proteinExistence type="predicted"/>